<reference evidence="2" key="1">
    <citation type="submission" date="2010-04" db="EMBL/GenBank/DDBJ databases">
        <title>Complete genome sequence of Nitrosococcus halophilus Nc4, a salt-adapted, aerobic obligate ammonia-oxidizing sulfur purple bacterium.</title>
        <authorList>
            <consortium name="US DOE Joint Genome Institute"/>
            <person name="Campbell M.A."/>
            <person name="Malfatti S.A."/>
            <person name="Chain P.S.G."/>
            <person name="Heidelberg J.F."/>
            <person name="Ward B.B."/>
            <person name="Klotz M.G."/>
        </authorList>
    </citation>
    <scope>NUCLEOTIDE SEQUENCE [LARGE SCALE GENOMIC DNA]</scope>
    <source>
        <strain evidence="2">Nc4</strain>
    </source>
</reference>
<dbReference type="Proteomes" id="UP000001844">
    <property type="component" value="Chromosome"/>
</dbReference>
<dbReference type="HOGENOM" id="CLU_1957257_0_0_6"/>
<dbReference type="KEGG" id="nhl:Nhal_1023"/>
<dbReference type="AlphaFoldDB" id="D5BYY3"/>
<dbReference type="OrthoDB" id="9782445at2"/>
<dbReference type="RefSeq" id="WP_013032088.1">
    <property type="nucleotide sequence ID" value="NC_013960.1"/>
</dbReference>
<keyword evidence="2" id="KW-1185">Reference proteome</keyword>
<dbReference type="EMBL" id="CP001798">
    <property type="protein sequence ID" value="ADE14196.1"/>
    <property type="molecule type" value="Genomic_DNA"/>
</dbReference>
<name>D5BYY3_NITHN</name>
<sequence length="128" mass="14607">MPYTITSPAVRRFSRPHRLHSSKGLIGVGFPRKALKQELQGGNRYALHTPDRTETDLPLGWEGIKDLPKGAVRKTFMDDALPGGPMERTIARAFLLSGQGKRLSHCLDFFLRTVREFFEEHICITWEE</sequence>
<organism evidence="1 2">
    <name type="scientific">Nitrosococcus halophilus (strain Nc4)</name>
    <dbReference type="NCBI Taxonomy" id="472759"/>
    <lineage>
        <taxon>Bacteria</taxon>
        <taxon>Pseudomonadati</taxon>
        <taxon>Pseudomonadota</taxon>
        <taxon>Gammaproteobacteria</taxon>
        <taxon>Chromatiales</taxon>
        <taxon>Chromatiaceae</taxon>
        <taxon>Nitrosococcus</taxon>
    </lineage>
</organism>
<proteinExistence type="predicted"/>
<accession>D5BYY3</accession>
<protein>
    <submittedName>
        <fullName evidence="1">Uncharacterized protein</fullName>
    </submittedName>
</protein>
<dbReference type="STRING" id="472759.Nhal_1023"/>
<evidence type="ECO:0000313" key="1">
    <source>
        <dbReference type="EMBL" id="ADE14196.1"/>
    </source>
</evidence>
<gene>
    <name evidence="1" type="ordered locus">Nhal_1023</name>
</gene>
<dbReference type="eggNOG" id="COG2890">
    <property type="taxonomic scope" value="Bacteria"/>
</dbReference>
<evidence type="ECO:0000313" key="2">
    <source>
        <dbReference type="Proteomes" id="UP000001844"/>
    </source>
</evidence>